<evidence type="ECO:0000259" key="3">
    <source>
        <dbReference type="PROSITE" id="PS50011"/>
    </source>
</evidence>
<dbReference type="SUPFAM" id="SSF56112">
    <property type="entry name" value="Protein kinase-like (PK-like)"/>
    <property type="match status" value="1"/>
</dbReference>
<name>A0A8H7WJJ3_9HELO</name>
<sequence length="1638" mass="186164">MPSYLPLPTTLQKSYIDRDSYPRNLILRTVSTYPSALTAYSKRLDFAAPNLFERDVNRLEVPIRDLQTDDGNGDELDKLNVHTPDELTRWLGVKMVHDTFDPQNMVVAVMPDYLDFISVFGLQSETQDLIRFSSFREQKTLKINNASTGTQNMGRSGRNYQLCYNLKGASLKFQDPDNESKNQWSIRQAAFYHQLDVVGGNAVWIVTKGGLDIQQRFKELTGMDARPEDKAFGNPDECFRSSLSAHLLFCHWSTEDWRGYIKWLEYTIEDDTEMAVLGPTGKGNHHHIYTTRDVQRLQRWAEKVREVTSVLKSNIEVMTSIRRFYTDLRENEDFPMWKSCGDDISVFASQLSNIIDDFRQQKDRADGLVRTTTDRMDLVKQHRLERLNQNMEKEAIIVRIITIVTLIYLPATFVSTFFSTDVVKYQGQEYTEGNFSPVAMLRWMQVTLPLTALTIMFAYVGKRLAEKRSQQEIPPVGAEDLGRPRWIFSQWKLCSKSASVEISKHQLSQASPVFDPMSILRQSFLDHLKQIERRNWEGKIFYLPSNVKVWMNSKLSGQPYSNIVRLIASLYDGIPRIRAEQCTKHQLVLAALLHPDVDCGHMIDLFVRIGISDDQLLLADQSIASFYDSIVEDFEKEPRSLPNIFPAHDYTAFIQSFDRIRWSFCPVSLELYMNTTFHCGSLILPFLHGDPINTKGGTANVRHYKIECDVVESEALKGALASSVHEDSLFGPCYEFAVKSYEEGWEDTYRYESKVFRGVREHLGFVKYLGEYHFRGAGDDAQTGPSPACHNIILEFGQQDLDEYLAETYPPVLTTEIIAFWEDIAKLADTIQCLHHLKHKAEDGTVQHFKGWHGDIKPDNILRVRGQFKLADFGFTKIEKDEVGKNRTYMAGGTQTYGAPECDKHRSETITPHLQTIDTWSFGCVLSAIATWVVLGSLAYDNYRRVRIREISELRQRIKPGTRRNRPAGPSGDDAFHDGFKVLTSVRGWHDYLRNSSRRSDTITYRILSLIEDKMLLEDPMERVSFEYLHDLLNDAILCAKNEHKKSIEEKKLKVVTSNTLKALFELDQNAPSKAKPLSELGTENAGPSFQQSGASLSPYGSALPSRSGRVRKSERLDKVVIGKTANRERAIAMISTDFGLGIVSQSEGICDSPRQSPEVFSRDTFQAESSDLNSQSLPSSNNERRRSKIPAVSNSHNSPATESGSSHRGIANKQPPSLYIPGQLYGTRHSPINPNKDTLLPFDEEIQSATPLHDTQWKGKARQITRSSEDSLVKGEIRNMTQGHELRASNAPTMRISDDGSRTNSALHLVNRLEPGLNSSPGSPSSVQAPSTAIFDEYARLTTLWEESKGVWSSLLGKIPIDPWLQNFISNRDIVFVVDNAATMKLHWSNATYVLVTLAMKIGPLDTDGLDLHYTVGDNHNLRDVRGWSIRKTFRHSMEAAGGRITEMNKANMKETLEKIFDRYIETDCRKKMTLIILTDGLWEGCANEDDVEKLIETFLNNLKQQKTRLKKLESRWFSIQFISFGDDARALNRLRRLDDDMNTNEDVIDAKPWHYHDVNKLILGSMRDGDDRDDPFSSPPMPATPSMSRSGTSDTFASMSAPRRPERRQKRELTAGRKLTLKVFGVNDGFLHDSGT</sequence>
<keyword evidence="2" id="KW-0472">Membrane</keyword>
<evidence type="ECO:0000313" key="5">
    <source>
        <dbReference type="Proteomes" id="UP000664132"/>
    </source>
</evidence>
<proteinExistence type="predicted"/>
<feature type="region of interest" description="Disordered" evidence="1">
    <location>
        <begin position="1074"/>
        <end position="1113"/>
    </location>
</feature>
<feature type="compositionally biased region" description="Low complexity" evidence="1">
    <location>
        <begin position="1170"/>
        <end position="1182"/>
    </location>
</feature>
<dbReference type="OrthoDB" id="5396681at2759"/>
<protein>
    <recommendedName>
        <fullName evidence="3">Protein kinase domain-containing protein</fullName>
    </recommendedName>
</protein>
<dbReference type="InterPro" id="IPR011009">
    <property type="entry name" value="Kinase-like_dom_sf"/>
</dbReference>
<dbReference type="InterPro" id="IPR058257">
    <property type="entry name" value="CorA-like_dom"/>
</dbReference>
<feature type="transmembrane region" description="Helical" evidence="2">
    <location>
        <begin position="396"/>
        <end position="420"/>
    </location>
</feature>
<feature type="compositionally biased region" description="Polar residues" evidence="1">
    <location>
        <begin position="1086"/>
        <end position="1096"/>
    </location>
</feature>
<evidence type="ECO:0000256" key="1">
    <source>
        <dbReference type="SAM" id="MobiDB-lite"/>
    </source>
</evidence>
<feature type="region of interest" description="Disordered" evidence="1">
    <location>
        <begin position="1150"/>
        <end position="1232"/>
    </location>
</feature>
<dbReference type="Gene3D" id="1.20.58.340">
    <property type="entry name" value="Magnesium transport protein CorA, transmembrane region"/>
    <property type="match status" value="1"/>
</dbReference>
<dbReference type="SMART" id="SM00220">
    <property type="entry name" value="S_TKc"/>
    <property type="match status" value="1"/>
</dbReference>
<dbReference type="PANTHER" id="PTHR24359:SF1">
    <property type="entry name" value="INHIBITOR OF NUCLEAR FACTOR KAPPA-B KINASE EPSILON SUBUNIT HOMOLOG 1-RELATED"/>
    <property type="match status" value="1"/>
</dbReference>
<dbReference type="Gene3D" id="1.10.510.10">
    <property type="entry name" value="Transferase(Phosphotransferase) domain 1"/>
    <property type="match status" value="1"/>
</dbReference>
<dbReference type="Proteomes" id="UP000664132">
    <property type="component" value="Unassembled WGS sequence"/>
</dbReference>
<keyword evidence="5" id="KW-1185">Reference proteome</keyword>
<feature type="domain" description="Protein kinase" evidence="3">
    <location>
        <begin position="687"/>
        <end position="1033"/>
    </location>
</feature>
<comment type="caution">
    <text evidence="4">The sequence shown here is derived from an EMBL/GenBank/DDBJ whole genome shotgun (WGS) entry which is preliminary data.</text>
</comment>
<dbReference type="GO" id="GO:0004674">
    <property type="term" value="F:protein serine/threonine kinase activity"/>
    <property type="evidence" value="ECO:0007669"/>
    <property type="project" value="TreeGrafter"/>
</dbReference>
<gene>
    <name evidence="4" type="ORF">IFR04_000778</name>
</gene>
<feature type="transmembrane region" description="Helical" evidence="2">
    <location>
        <begin position="440"/>
        <end position="460"/>
    </location>
</feature>
<keyword evidence="2" id="KW-0812">Transmembrane</keyword>
<dbReference type="EMBL" id="JAFJYH010000005">
    <property type="protein sequence ID" value="KAG4426071.1"/>
    <property type="molecule type" value="Genomic_DNA"/>
</dbReference>
<feature type="compositionally biased region" description="Polar residues" evidence="1">
    <location>
        <begin position="1193"/>
        <end position="1207"/>
    </location>
</feature>
<dbReference type="Pfam" id="PF00069">
    <property type="entry name" value="Pkinase"/>
    <property type="match status" value="1"/>
</dbReference>
<dbReference type="Pfam" id="PF26616">
    <property type="entry name" value="CorA-like"/>
    <property type="match status" value="2"/>
</dbReference>
<dbReference type="PANTHER" id="PTHR24359">
    <property type="entry name" value="SERINE/THREONINE-PROTEIN KINASE SBK1"/>
    <property type="match status" value="1"/>
</dbReference>
<evidence type="ECO:0000256" key="2">
    <source>
        <dbReference type="SAM" id="Phobius"/>
    </source>
</evidence>
<dbReference type="GO" id="GO:0005524">
    <property type="term" value="F:ATP binding"/>
    <property type="evidence" value="ECO:0007669"/>
    <property type="project" value="InterPro"/>
</dbReference>
<evidence type="ECO:0000313" key="4">
    <source>
        <dbReference type="EMBL" id="KAG4426071.1"/>
    </source>
</evidence>
<organism evidence="4 5">
    <name type="scientific">Cadophora malorum</name>
    <dbReference type="NCBI Taxonomy" id="108018"/>
    <lineage>
        <taxon>Eukaryota</taxon>
        <taxon>Fungi</taxon>
        <taxon>Dikarya</taxon>
        <taxon>Ascomycota</taxon>
        <taxon>Pezizomycotina</taxon>
        <taxon>Leotiomycetes</taxon>
        <taxon>Helotiales</taxon>
        <taxon>Ploettnerulaceae</taxon>
        <taxon>Cadophora</taxon>
    </lineage>
</organism>
<dbReference type="PROSITE" id="PS50011">
    <property type="entry name" value="PROTEIN_KINASE_DOM"/>
    <property type="match status" value="1"/>
</dbReference>
<reference evidence="4" key="1">
    <citation type="submission" date="2021-02" db="EMBL/GenBank/DDBJ databases">
        <title>Genome sequence Cadophora malorum strain M34.</title>
        <authorList>
            <person name="Stefanovic E."/>
            <person name="Vu D."/>
            <person name="Scully C."/>
            <person name="Dijksterhuis J."/>
            <person name="Roader J."/>
            <person name="Houbraken J."/>
        </authorList>
    </citation>
    <scope>NUCLEOTIDE SEQUENCE</scope>
    <source>
        <strain evidence="4">M34</strain>
    </source>
</reference>
<feature type="region of interest" description="Disordered" evidence="1">
    <location>
        <begin position="1570"/>
        <end position="1618"/>
    </location>
</feature>
<dbReference type="InterPro" id="IPR000719">
    <property type="entry name" value="Prot_kinase_dom"/>
</dbReference>
<accession>A0A8H7WJJ3</accession>
<keyword evidence="2" id="KW-1133">Transmembrane helix</keyword>